<feature type="domain" description="AB hydrolase-1" evidence="1">
    <location>
        <begin position="126"/>
        <end position="379"/>
    </location>
</feature>
<dbReference type="GO" id="GO:0016787">
    <property type="term" value="F:hydrolase activity"/>
    <property type="evidence" value="ECO:0007669"/>
    <property type="project" value="UniProtKB-KW"/>
</dbReference>
<dbReference type="EMBL" id="DTQM01000176">
    <property type="protein sequence ID" value="HGC43306.1"/>
    <property type="molecule type" value="Genomic_DNA"/>
</dbReference>
<protein>
    <submittedName>
        <fullName evidence="2">Alpha/beta fold hydrolase</fullName>
    </submittedName>
</protein>
<dbReference type="InterPro" id="IPR051321">
    <property type="entry name" value="PHA/PHB_synthase"/>
</dbReference>
<gene>
    <name evidence="2" type="ORF">ENY07_08835</name>
</gene>
<dbReference type="InterPro" id="IPR000073">
    <property type="entry name" value="AB_hydrolase_1"/>
</dbReference>
<sequence length="401" mass="43303">MSRPEAPAPLSRRGPRPLLLHLLLAMLKSSASITALPNWSSVWPGWNPPAPPPGGANDAEAFARAVFVETMRQDRALLAGIAAYRRHPWQRDLPEPPVIWQEGATRLLDYGGTGLTLLFVPSLINRGYILDLDEDASLLRFLAAAGFRPLLLDWGWPGERERRFTLTDYIAGRLDRALTFVCNAPRSAGVVLAGYCMGGLLTLAAALRHAERLKGLALLATPWDFHAADPAGAAQLARLLPQFEPALAFQESLPIDALQTLFALIDPFGVAEKYRAFARLAPDSPAARRFVALEDWLNDGVPLAAPVARECLAGWYGANTPARGAWLVAGLPVVPEALSLPCFIAAPSRDRLVPPASAQPLATMIPGARLHIPKAGHIGMVAGRNAATALWQPLRDWLTAL</sequence>
<keyword evidence="2" id="KW-0378">Hydrolase</keyword>
<dbReference type="SUPFAM" id="SSF53474">
    <property type="entry name" value="alpha/beta-Hydrolases"/>
    <property type="match status" value="1"/>
</dbReference>
<dbReference type="Pfam" id="PF00561">
    <property type="entry name" value="Abhydrolase_1"/>
    <property type="match status" value="1"/>
</dbReference>
<dbReference type="Gene3D" id="3.40.50.1820">
    <property type="entry name" value="alpha/beta hydrolase"/>
    <property type="match status" value="1"/>
</dbReference>
<evidence type="ECO:0000313" key="2">
    <source>
        <dbReference type="EMBL" id="HGC43306.1"/>
    </source>
</evidence>
<dbReference type="AlphaFoldDB" id="A0A8J4HCD8"/>
<proteinExistence type="predicted"/>
<dbReference type="InterPro" id="IPR029058">
    <property type="entry name" value="AB_hydrolase_fold"/>
</dbReference>
<reference evidence="2" key="1">
    <citation type="journal article" date="2020" name="mSystems">
        <title>Genome- and Community-Level Interaction Insights into Carbon Utilization and Element Cycling Functions of Hydrothermarchaeota in Hydrothermal Sediment.</title>
        <authorList>
            <person name="Zhou Z."/>
            <person name="Liu Y."/>
            <person name="Xu W."/>
            <person name="Pan J."/>
            <person name="Luo Z.H."/>
            <person name="Li M."/>
        </authorList>
    </citation>
    <scope>NUCLEOTIDE SEQUENCE</scope>
    <source>
        <strain evidence="2">SpSt-997</strain>
    </source>
</reference>
<evidence type="ECO:0000259" key="1">
    <source>
        <dbReference type="Pfam" id="PF00561"/>
    </source>
</evidence>
<name>A0A8J4HCD8_9PROT</name>
<dbReference type="PANTHER" id="PTHR36837">
    <property type="entry name" value="POLY(3-HYDROXYALKANOATE) POLYMERASE SUBUNIT PHAC"/>
    <property type="match status" value="1"/>
</dbReference>
<organism evidence="2">
    <name type="scientific">Acidicaldus sp</name>
    <dbReference type="NCBI Taxonomy" id="1872105"/>
    <lineage>
        <taxon>Bacteria</taxon>
        <taxon>Pseudomonadati</taxon>
        <taxon>Pseudomonadota</taxon>
        <taxon>Alphaproteobacteria</taxon>
        <taxon>Acetobacterales</taxon>
        <taxon>Acetobacteraceae</taxon>
        <taxon>Acidicaldus</taxon>
    </lineage>
</organism>
<dbReference type="PANTHER" id="PTHR36837:SF2">
    <property type="entry name" value="POLY(3-HYDROXYALKANOATE) POLYMERASE SUBUNIT PHAC"/>
    <property type="match status" value="1"/>
</dbReference>
<accession>A0A8J4HCD8</accession>
<comment type="caution">
    <text evidence="2">The sequence shown here is derived from an EMBL/GenBank/DDBJ whole genome shotgun (WGS) entry which is preliminary data.</text>
</comment>